<dbReference type="InterPro" id="IPR000700">
    <property type="entry name" value="PAS-assoc_C"/>
</dbReference>
<proteinExistence type="predicted"/>
<dbReference type="InterPro" id="IPR052155">
    <property type="entry name" value="Biofilm_reg_signaling"/>
</dbReference>
<dbReference type="InterPro" id="IPR000160">
    <property type="entry name" value="GGDEF_dom"/>
</dbReference>
<dbReference type="AlphaFoldDB" id="A0A927FU72"/>
<dbReference type="EMBL" id="JACYFU010000001">
    <property type="protein sequence ID" value="MBD8064853.1"/>
    <property type="molecule type" value="Genomic_DNA"/>
</dbReference>
<dbReference type="PANTHER" id="PTHR44757:SF2">
    <property type="entry name" value="BIOFILM ARCHITECTURE MAINTENANCE PROTEIN MBAA"/>
    <property type="match status" value="1"/>
</dbReference>
<dbReference type="SUPFAM" id="SSF55785">
    <property type="entry name" value="PYP-like sensor domain (PAS domain)"/>
    <property type="match status" value="1"/>
</dbReference>
<reference evidence="3" key="1">
    <citation type="submission" date="2020-09" db="EMBL/GenBank/DDBJ databases">
        <title>Genome seq and assembly of Devosia sp.</title>
        <authorList>
            <person name="Chhetri G."/>
        </authorList>
    </citation>
    <scope>NUCLEOTIDE SEQUENCE</scope>
    <source>
        <strain evidence="3">PTR5</strain>
    </source>
</reference>
<feature type="domain" description="GGDEF" evidence="2">
    <location>
        <begin position="271"/>
        <end position="400"/>
    </location>
</feature>
<feature type="domain" description="PAC" evidence="1">
    <location>
        <begin position="189"/>
        <end position="240"/>
    </location>
</feature>
<dbReference type="PANTHER" id="PTHR44757">
    <property type="entry name" value="DIGUANYLATE CYCLASE DGCP"/>
    <property type="match status" value="1"/>
</dbReference>
<dbReference type="PROSITE" id="PS50113">
    <property type="entry name" value="PAC"/>
    <property type="match status" value="1"/>
</dbReference>
<keyword evidence="4" id="KW-1185">Reference proteome</keyword>
<accession>A0A927FU72</accession>
<dbReference type="Pfam" id="PF00990">
    <property type="entry name" value="GGDEF"/>
    <property type="match status" value="1"/>
</dbReference>
<name>A0A927FU72_9HYPH</name>
<evidence type="ECO:0000313" key="4">
    <source>
        <dbReference type="Proteomes" id="UP000654108"/>
    </source>
</evidence>
<evidence type="ECO:0000259" key="2">
    <source>
        <dbReference type="PROSITE" id="PS50887"/>
    </source>
</evidence>
<dbReference type="InterPro" id="IPR029787">
    <property type="entry name" value="Nucleotide_cyclase"/>
</dbReference>
<evidence type="ECO:0000313" key="3">
    <source>
        <dbReference type="EMBL" id="MBD8064853.1"/>
    </source>
</evidence>
<dbReference type="Gene3D" id="3.30.450.20">
    <property type="entry name" value="PAS domain"/>
    <property type="match status" value="1"/>
</dbReference>
<comment type="caution">
    <text evidence="3">The sequence shown here is derived from an EMBL/GenBank/DDBJ whole genome shotgun (WGS) entry which is preliminary data.</text>
</comment>
<evidence type="ECO:0000259" key="1">
    <source>
        <dbReference type="PROSITE" id="PS50113"/>
    </source>
</evidence>
<sequence length="401" mass="43596">MDKAALARLAAHFGVIGAGLVSERGGWIESFGSSVPPTVGLGKPVGHGIVRTDLDGIPFFSAAPIAALWAGDAYWLSLWDDRPRAAAEAATILARLEQLTAQVALDRILAADRYRTRLFERASRTARIGIWACRLPDERLTWSEGVYDLFELPRGIPVSRSLALDLYLPESRLQMQVLREQAIATRSDFALDAQIITAKGNHRWMRITAAVESRGNTAVGIFGMKQDITAEKNLAEHTRRLAETDAMTGLANRGLFQQRLDAVERCGGAPSMRALLLVDLDNFKQINDTLGHAQGDACLVETARRLRKACPPDALVARIGGDEFAVLTSGTTTDPEALAQEIVEALRPPFQLGDQVRVVGASVGLARHRGQSADALYRNADTALYAAKSGGRSTWRRYEAA</sequence>
<dbReference type="Proteomes" id="UP000654108">
    <property type="component" value="Unassembled WGS sequence"/>
</dbReference>
<dbReference type="Gene3D" id="3.30.70.270">
    <property type="match status" value="1"/>
</dbReference>
<dbReference type="CDD" id="cd01949">
    <property type="entry name" value="GGDEF"/>
    <property type="match status" value="1"/>
</dbReference>
<dbReference type="SMART" id="SM00267">
    <property type="entry name" value="GGDEF"/>
    <property type="match status" value="1"/>
</dbReference>
<gene>
    <name evidence="3" type="ORF">IC608_05110</name>
</gene>
<dbReference type="InterPro" id="IPR035965">
    <property type="entry name" value="PAS-like_dom_sf"/>
</dbReference>
<dbReference type="PROSITE" id="PS50887">
    <property type="entry name" value="GGDEF"/>
    <property type="match status" value="1"/>
</dbReference>
<dbReference type="NCBIfam" id="TIGR00254">
    <property type="entry name" value="GGDEF"/>
    <property type="match status" value="1"/>
</dbReference>
<dbReference type="SUPFAM" id="SSF55073">
    <property type="entry name" value="Nucleotide cyclase"/>
    <property type="match status" value="1"/>
</dbReference>
<dbReference type="InterPro" id="IPR043128">
    <property type="entry name" value="Rev_trsase/Diguanyl_cyclase"/>
</dbReference>
<organism evidence="3 4">
    <name type="scientific">Devosia oryzisoli</name>
    <dbReference type="NCBI Taxonomy" id="2774138"/>
    <lineage>
        <taxon>Bacteria</taxon>
        <taxon>Pseudomonadati</taxon>
        <taxon>Pseudomonadota</taxon>
        <taxon>Alphaproteobacteria</taxon>
        <taxon>Hyphomicrobiales</taxon>
        <taxon>Devosiaceae</taxon>
        <taxon>Devosia</taxon>
    </lineage>
</organism>
<protein>
    <submittedName>
        <fullName evidence="3">Diguanylate cyclase</fullName>
    </submittedName>
</protein>